<protein>
    <submittedName>
        <fullName evidence="1">Unannotated protein</fullName>
    </submittedName>
</protein>
<dbReference type="InterPro" id="IPR029033">
    <property type="entry name" value="His_PPase_superfam"/>
</dbReference>
<gene>
    <name evidence="1" type="ORF">UFOPK1572_00553</name>
    <name evidence="2" type="ORF">UFOPK2169_00827</name>
</gene>
<dbReference type="CDD" id="cd07067">
    <property type="entry name" value="HP_PGM_like"/>
    <property type="match status" value="1"/>
</dbReference>
<dbReference type="SUPFAM" id="SSF53254">
    <property type="entry name" value="Phosphoglycerate mutase-like"/>
    <property type="match status" value="1"/>
</dbReference>
<dbReference type="EMBL" id="CAEZWE010000027">
    <property type="protein sequence ID" value="CAB4651987.1"/>
    <property type="molecule type" value="Genomic_DNA"/>
</dbReference>
<name>A0A6J6CZ27_9ZZZZ</name>
<dbReference type="AlphaFoldDB" id="A0A6J6CZ27"/>
<dbReference type="GO" id="GO:0016791">
    <property type="term" value="F:phosphatase activity"/>
    <property type="evidence" value="ECO:0007669"/>
    <property type="project" value="TreeGrafter"/>
</dbReference>
<dbReference type="Gene3D" id="3.40.50.1240">
    <property type="entry name" value="Phosphoglycerate mutase-like"/>
    <property type="match status" value="1"/>
</dbReference>
<accession>A0A6J6CZ27</accession>
<organism evidence="1">
    <name type="scientific">freshwater metagenome</name>
    <dbReference type="NCBI Taxonomy" id="449393"/>
    <lineage>
        <taxon>unclassified sequences</taxon>
        <taxon>metagenomes</taxon>
        <taxon>ecological metagenomes</taxon>
    </lineage>
</organism>
<sequence length="216" mass="23662">MTRLVLVRHGESRATVERFVGGPRSCTGLTDYGRAQAEALKSRLLLEKNIDASAIFSSGFPRAIETATILSPAIGSLPLSIDPGWGEHDPGPDCDGMTYDAFISQFGPPRWDGDPHDVVYPGGETIAEFHDRVMETLRRTVREHEGGTLVVSCHAGVIDAVMRNTLQMHQTGRFELSTLNTSLTELVHVQGSKWRLVRYNDAAHLAHLVNSSSQKA</sequence>
<dbReference type="PANTHER" id="PTHR48100">
    <property type="entry name" value="BROAD-SPECIFICITY PHOSPHATASE YOR283W-RELATED"/>
    <property type="match status" value="1"/>
</dbReference>
<evidence type="ECO:0000313" key="1">
    <source>
        <dbReference type="EMBL" id="CAB4556890.1"/>
    </source>
</evidence>
<dbReference type="GO" id="GO:0005737">
    <property type="term" value="C:cytoplasm"/>
    <property type="evidence" value="ECO:0007669"/>
    <property type="project" value="TreeGrafter"/>
</dbReference>
<dbReference type="Pfam" id="PF00300">
    <property type="entry name" value="His_Phos_1"/>
    <property type="match status" value="1"/>
</dbReference>
<proteinExistence type="predicted"/>
<dbReference type="InterPro" id="IPR050275">
    <property type="entry name" value="PGM_Phosphatase"/>
</dbReference>
<dbReference type="InterPro" id="IPR013078">
    <property type="entry name" value="His_Pase_superF_clade-1"/>
</dbReference>
<dbReference type="PANTHER" id="PTHR48100:SF59">
    <property type="entry name" value="ADENOSYLCOBALAMIN_ALPHA-RIBAZOLE PHOSPHATASE"/>
    <property type="match status" value="1"/>
</dbReference>
<evidence type="ECO:0000313" key="2">
    <source>
        <dbReference type="EMBL" id="CAB4651987.1"/>
    </source>
</evidence>
<reference evidence="1" key="1">
    <citation type="submission" date="2020-05" db="EMBL/GenBank/DDBJ databases">
        <authorList>
            <person name="Chiriac C."/>
            <person name="Salcher M."/>
            <person name="Ghai R."/>
            <person name="Kavagutti S V."/>
        </authorList>
    </citation>
    <scope>NUCLEOTIDE SEQUENCE</scope>
</reference>
<dbReference type="SMART" id="SM00855">
    <property type="entry name" value="PGAM"/>
    <property type="match status" value="1"/>
</dbReference>
<dbReference type="EMBL" id="CAEZTC010000051">
    <property type="protein sequence ID" value="CAB4556890.1"/>
    <property type="molecule type" value="Genomic_DNA"/>
</dbReference>